<dbReference type="Proteomes" id="UP001234297">
    <property type="component" value="Chromosome 8"/>
</dbReference>
<sequence length="145" mass="16483">MLLASYRWFLRIDFLVTLFLTLLAWYPSSLKIITIYLLWRSQFLPVLRAHGLIGFVDGSNVCPDESVVSSENLNLNEINPLFSSWVQQDQVVLCLINATLSEGVLAHVVGLQTSRAVWLALDRRFASLSRSHIIQLKSQPQTIKK</sequence>
<dbReference type="EMBL" id="CM056816">
    <property type="protein sequence ID" value="KAJ8633342.1"/>
    <property type="molecule type" value="Genomic_DNA"/>
</dbReference>
<name>A0ACC2LIP8_PERAE</name>
<comment type="caution">
    <text evidence="1">The sequence shown here is derived from an EMBL/GenBank/DDBJ whole genome shotgun (WGS) entry which is preliminary data.</text>
</comment>
<evidence type="ECO:0000313" key="2">
    <source>
        <dbReference type="Proteomes" id="UP001234297"/>
    </source>
</evidence>
<proteinExistence type="predicted"/>
<reference evidence="1 2" key="1">
    <citation type="journal article" date="2022" name="Hortic Res">
        <title>A haplotype resolved chromosomal level avocado genome allows analysis of novel avocado genes.</title>
        <authorList>
            <person name="Nath O."/>
            <person name="Fletcher S.J."/>
            <person name="Hayward A."/>
            <person name="Shaw L.M."/>
            <person name="Masouleh A.K."/>
            <person name="Furtado A."/>
            <person name="Henry R.J."/>
            <person name="Mitter N."/>
        </authorList>
    </citation>
    <scope>NUCLEOTIDE SEQUENCE [LARGE SCALE GENOMIC DNA]</scope>
    <source>
        <strain evidence="2">cv. Hass</strain>
    </source>
</reference>
<evidence type="ECO:0000313" key="1">
    <source>
        <dbReference type="EMBL" id="KAJ8633342.1"/>
    </source>
</evidence>
<gene>
    <name evidence="1" type="ORF">MRB53_026678</name>
</gene>
<accession>A0ACC2LIP8</accession>
<protein>
    <submittedName>
        <fullName evidence="1">Uncharacterized protein</fullName>
    </submittedName>
</protein>
<organism evidence="1 2">
    <name type="scientific">Persea americana</name>
    <name type="common">Avocado</name>
    <dbReference type="NCBI Taxonomy" id="3435"/>
    <lineage>
        <taxon>Eukaryota</taxon>
        <taxon>Viridiplantae</taxon>
        <taxon>Streptophyta</taxon>
        <taxon>Embryophyta</taxon>
        <taxon>Tracheophyta</taxon>
        <taxon>Spermatophyta</taxon>
        <taxon>Magnoliopsida</taxon>
        <taxon>Magnoliidae</taxon>
        <taxon>Laurales</taxon>
        <taxon>Lauraceae</taxon>
        <taxon>Persea</taxon>
    </lineage>
</organism>
<keyword evidence="2" id="KW-1185">Reference proteome</keyword>